<dbReference type="AlphaFoldDB" id="A0A4R0RKF1"/>
<comment type="caution">
    <text evidence="6">The sequence shown here is derived from an EMBL/GenBank/DDBJ whole genome shotgun (WGS) entry which is preliminary data.</text>
</comment>
<evidence type="ECO:0000256" key="3">
    <source>
        <dbReference type="SAM" id="Coils"/>
    </source>
</evidence>
<dbReference type="Proteomes" id="UP000292702">
    <property type="component" value="Unassembled WGS sequence"/>
</dbReference>
<feature type="region of interest" description="Disordered" evidence="4">
    <location>
        <begin position="1"/>
        <end position="42"/>
    </location>
</feature>
<feature type="compositionally biased region" description="Low complexity" evidence="4">
    <location>
        <begin position="214"/>
        <end position="230"/>
    </location>
</feature>
<gene>
    <name evidence="6" type="ORF">EIP91_012418</name>
</gene>
<evidence type="ECO:0000313" key="7">
    <source>
        <dbReference type="Proteomes" id="UP000292702"/>
    </source>
</evidence>
<dbReference type="GO" id="GO:0005737">
    <property type="term" value="C:cytoplasm"/>
    <property type="evidence" value="ECO:0007669"/>
    <property type="project" value="UniProtKB-SubCell"/>
</dbReference>
<dbReference type="PANTHER" id="PTHR46340:SF1">
    <property type="entry name" value="UBX DOMAIN-CONTAINING PROTEIN 1"/>
    <property type="match status" value="1"/>
</dbReference>
<dbReference type="GO" id="GO:0005634">
    <property type="term" value="C:nucleus"/>
    <property type="evidence" value="ECO:0007669"/>
    <property type="project" value="TreeGrafter"/>
</dbReference>
<feature type="compositionally biased region" description="Basic and acidic residues" evidence="4">
    <location>
        <begin position="194"/>
        <end position="210"/>
    </location>
</feature>
<keyword evidence="2" id="KW-0963">Cytoplasm</keyword>
<dbReference type="OrthoDB" id="10254930at2759"/>
<dbReference type="SMART" id="SM00166">
    <property type="entry name" value="UBX"/>
    <property type="match status" value="1"/>
</dbReference>
<dbReference type="Pfam" id="PF00789">
    <property type="entry name" value="UBX"/>
    <property type="match status" value="1"/>
</dbReference>
<keyword evidence="7" id="KW-1185">Reference proteome</keyword>
<name>A0A4R0RKF1_9APHY</name>
<sequence length="316" mass="33839">MDFLLENEDKPVPDLSSVSESSRPSGGASGGGEPMDEDDDEDVAALRAVYGGGAAGAAAAAADVEAKSIKCSLCGKIFRNTALANYHAEKSGHDQFVESTEEIKPLTEEEKQQKLVELREKAAAKRAVKAKETAKEDKANEAIRRKAGKDMNDLRAKLKDQELIKEAENKRREKLEDAKARAAIKAQIEADKQARAEKAAREKALREGKTYTESAPAASAPTPAAASTASGVAGKDYPQTRLQIRLASGGQPYTTTLSSDATLREAAEFLAGQTLSVDVDTVSFAQHFPRKTFTRADFSRTLRELGLTPSAVLIAS</sequence>
<dbReference type="PROSITE" id="PS50033">
    <property type="entry name" value="UBX"/>
    <property type="match status" value="1"/>
</dbReference>
<dbReference type="PROSITE" id="PS00028">
    <property type="entry name" value="ZINC_FINGER_C2H2_1"/>
    <property type="match status" value="1"/>
</dbReference>
<evidence type="ECO:0000259" key="5">
    <source>
        <dbReference type="PROSITE" id="PS50033"/>
    </source>
</evidence>
<organism evidence="6 7">
    <name type="scientific">Steccherinum ochraceum</name>
    <dbReference type="NCBI Taxonomy" id="92696"/>
    <lineage>
        <taxon>Eukaryota</taxon>
        <taxon>Fungi</taxon>
        <taxon>Dikarya</taxon>
        <taxon>Basidiomycota</taxon>
        <taxon>Agaricomycotina</taxon>
        <taxon>Agaricomycetes</taxon>
        <taxon>Polyporales</taxon>
        <taxon>Steccherinaceae</taxon>
        <taxon>Steccherinum</taxon>
    </lineage>
</organism>
<dbReference type="InterPro" id="IPR013087">
    <property type="entry name" value="Znf_C2H2_type"/>
</dbReference>
<dbReference type="STRING" id="92696.A0A4R0RKF1"/>
<dbReference type="InterPro" id="IPR001012">
    <property type="entry name" value="UBX_dom"/>
</dbReference>
<evidence type="ECO:0000256" key="2">
    <source>
        <dbReference type="ARBA" id="ARBA00022490"/>
    </source>
</evidence>
<feature type="coiled-coil region" evidence="3">
    <location>
        <begin position="151"/>
        <end position="185"/>
    </location>
</feature>
<keyword evidence="3" id="KW-0175">Coiled coil</keyword>
<feature type="region of interest" description="Disordered" evidence="4">
    <location>
        <begin position="194"/>
        <end position="234"/>
    </location>
</feature>
<dbReference type="EMBL" id="RWJN01000099">
    <property type="protein sequence ID" value="TCD67383.1"/>
    <property type="molecule type" value="Genomic_DNA"/>
</dbReference>
<dbReference type="PANTHER" id="PTHR46340">
    <property type="entry name" value="UBX DOMAIN-CONTAINING PROTEIN 1"/>
    <property type="match status" value="1"/>
</dbReference>
<dbReference type="InterPro" id="IPR029071">
    <property type="entry name" value="Ubiquitin-like_domsf"/>
</dbReference>
<dbReference type="GO" id="GO:0032435">
    <property type="term" value="P:negative regulation of proteasomal ubiquitin-dependent protein catabolic process"/>
    <property type="evidence" value="ECO:0007669"/>
    <property type="project" value="TreeGrafter"/>
</dbReference>
<feature type="compositionally biased region" description="Low complexity" evidence="4">
    <location>
        <begin position="16"/>
        <end position="26"/>
    </location>
</feature>
<dbReference type="GO" id="GO:1903094">
    <property type="term" value="P:negative regulation of protein K48-linked deubiquitination"/>
    <property type="evidence" value="ECO:0007669"/>
    <property type="project" value="TreeGrafter"/>
</dbReference>
<evidence type="ECO:0000256" key="1">
    <source>
        <dbReference type="ARBA" id="ARBA00004496"/>
    </source>
</evidence>
<protein>
    <recommendedName>
        <fullName evidence="5">UBX domain-containing protein</fullName>
    </recommendedName>
</protein>
<dbReference type="Gene3D" id="3.10.20.90">
    <property type="entry name" value="Phosphatidylinositol 3-kinase Catalytic Subunit, Chain A, domain 1"/>
    <property type="match status" value="1"/>
</dbReference>
<evidence type="ECO:0000313" key="6">
    <source>
        <dbReference type="EMBL" id="TCD67383.1"/>
    </source>
</evidence>
<evidence type="ECO:0000256" key="4">
    <source>
        <dbReference type="SAM" id="MobiDB-lite"/>
    </source>
</evidence>
<comment type="subcellular location">
    <subcellularLocation>
        <location evidence="1">Cytoplasm</location>
    </subcellularLocation>
</comment>
<dbReference type="GO" id="GO:0031397">
    <property type="term" value="P:negative regulation of protein ubiquitination"/>
    <property type="evidence" value="ECO:0007669"/>
    <property type="project" value="TreeGrafter"/>
</dbReference>
<accession>A0A4R0RKF1</accession>
<feature type="domain" description="UBX" evidence="5">
    <location>
        <begin position="235"/>
        <end position="315"/>
    </location>
</feature>
<reference evidence="6 7" key="1">
    <citation type="submission" date="2018-11" db="EMBL/GenBank/DDBJ databases">
        <title>Genome assembly of Steccherinum ochraceum LE-BIN_3174, the white-rot fungus of the Steccherinaceae family (The Residual Polyporoid clade, Polyporales, Basidiomycota).</title>
        <authorList>
            <person name="Fedorova T.V."/>
            <person name="Glazunova O.A."/>
            <person name="Landesman E.O."/>
            <person name="Moiseenko K.V."/>
            <person name="Psurtseva N.V."/>
            <person name="Savinova O.S."/>
            <person name="Shakhova N.V."/>
            <person name="Tyazhelova T.V."/>
            <person name="Vasina D.V."/>
        </authorList>
    </citation>
    <scope>NUCLEOTIDE SEQUENCE [LARGE SCALE GENOMIC DNA]</scope>
    <source>
        <strain evidence="6 7">LE-BIN_3174</strain>
    </source>
</reference>
<proteinExistence type="predicted"/>
<dbReference type="GO" id="GO:0036435">
    <property type="term" value="F:K48-linked polyubiquitin modification-dependent protein binding"/>
    <property type="evidence" value="ECO:0007669"/>
    <property type="project" value="TreeGrafter"/>
</dbReference>
<dbReference type="SUPFAM" id="SSF54236">
    <property type="entry name" value="Ubiquitin-like"/>
    <property type="match status" value="1"/>
</dbReference>